<protein>
    <recommendedName>
        <fullName evidence="4">Lipoprotein</fullName>
    </recommendedName>
</protein>
<dbReference type="Proteomes" id="UP000242869">
    <property type="component" value="Unassembled WGS sequence"/>
</dbReference>
<feature type="signal peptide" evidence="1">
    <location>
        <begin position="1"/>
        <end position="22"/>
    </location>
</feature>
<dbReference type="PROSITE" id="PS51257">
    <property type="entry name" value="PROKAR_LIPOPROTEIN"/>
    <property type="match status" value="1"/>
</dbReference>
<feature type="chain" id="PRO_5017265798" description="Lipoprotein" evidence="1">
    <location>
        <begin position="23"/>
        <end position="168"/>
    </location>
</feature>
<sequence length="168" mass="18250">MKKFVGVLGGVVLACAAGMAVGASCEAGVSAPIKAKQQYSDYYGTTITSSPSMLSTPSDRFRWGITNPKPLDMAYFAAHVMTKGKKYEHFRARVYIDGGLKAPMIFSFQKNDRNGETLENITVRPGETVTVDFPLNGAQKLFIGSEIKINHGGATRLIIGEPEFYSCK</sequence>
<evidence type="ECO:0000313" key="3">
    <source>
        <dbReference type="Proteomes" id="UP000242869"/>
    </source>
</evidence>
<dbReference type="EMBL" id="FOVE01000006">
    <property type="protein sequence ID" value="SFN29103.1"/>
    <property type="molecule type" value="Genomic_DNA"/>
</dbReference>
<keyword evidence="3" id="KW-1185">Reference proteome</keyword>
<keyword evidence="1" id="KW-0732">Signal</keyword>
<reference evidence="3" key="1">
    <citation type="submission" date="2016-10" db="EMBL/GenBank/DDBJ databases">
        <authorList>
            <person name="Varghese N."/>
            <person name="Submissions S."/>
        </authorList>
    </citation>
    <scope>NUCLEOTIDE SEQUENCE [LARGE SCALE GENOMIC DNA]</scope>
    <source>
        <strain evidence="3">DSM 6150</strain>
    </source>
</reference>
<gene>
    <name evidence="2" type="ORF">SAMN05660284_01102</name>
</gene>
<evidence type="ECO:0008006" key="4">
    <source>
        <dbReference type="Google" id="ProtNLM"/>
    </source>
</evidence>
<accession>A0A1I4XUP7</accession>
<evidence type="ECO:0000256" key="1">
    <source>
        <dbReference type="SAM" id="SignalP"/>
    </source>
</evidence>
<name>A0A1I4XUP7_9NEIS</name>
<evidence type="ECO:0000313" key="2">
    <source>
        <dbReference type="EMBL" id="SFN29103.1"/>
    </source>
</evidence>
<organism evidence="2 3">
    <name type="scientific">Formivibrio citricus</name>
    <dbReference type="NCBI Taxonomy" id="83765"/>
    <lineage>
        <taxon>Bacteria</taxon>
        <taxon>Pseudomonadati</taxon>
        <taxon>Pseudomonadota</taxon>
        <taxon>Betaproteobacteria</taxon>
        <taxon>Neisseriales</taxon>
        <taxon>Chitinibacteraceae</taxon>
        <taxon>Formivibrio</taxon>
    </lineage>
</organism>
<proteinExistence type="predicted"/>
<dbReference type="RefSeq" id="WP_091192479.1">
    <property type="nucleotide sequence ID" value="NZ_FOVE01000006.1"/>
</dbReference>
<dbReference type="OrthoDB" id="5287589at2"/>
<dbReference type="AlphaFoldDB" id="A0A1I4XUP7"/>